<accession>H6SQ74</accession>
<dbReference type="GO" id="GO:0006935">
    <property type="term" value="P:chemotaxis"/>
    <property type="evidence" value="ECO:0007669"/>
    <property type="project" value="InterPro"/>
</dbReference>
<proteinExistence type="inferred from homology"/>
<dbReference type="CDD" id="cd12107">
    <property type="entry name" value="Hemerythrin"/>
    <property type="match status" value="1"/>
</dbReference>
<feature type="domain" description="Methyl-accepting transducer" evidence="9">
    <location>
        <begin position="1"/>
        <end position="132"/>
    </location>
</feature>
<dbReference type="SUPFAM" id="SSF58104">
    <property type="entry name" value="Methyl-accepting chemotaxis protein (MCP) signaling domain"/>
    <property type="match status" value="1"/>
</dbReference>
<evidence type="ECO:0000256" key="4">
    <source>
        <dbReference type="ARBA" id="ARBA00022723"/>
    </source>
</evidence>
<dbReference type="Gene3D" id="1.10.287.950">
    <property type="entry name" value="Methyl-accepting chemotaxis protein"/>
    <property type="match status" value="1"/>
</dbReference>
<dbReference type="GO" id="GO:0007165">
    <property type="term" value="P:signal transduction"/>
    <property type="evidence" value="ECO:0007669"/>
    <property type="project" value="UniProtKB-KW"/>
</dbReference>
<comment type="similarity">
    <text evidence="2">Belongs to the hemerythrin family.</text>
</comment>
<reference evidence="11 12" key="1">
    <citation type="submission" date="2012-02" db="EMBL/GenBank/DDBJ databases">
        <title>Shotgun genome sequence of Phaeospirillum photometricum DSM 122.</title>
        <authorList>
            <person name="Duquesne K."/>
            <person name="Sturgis J."/>
        </authorList>
    </citation>
    <scope>NUCLEOTIDE SEQUENCE [LARGE SCALE GENOMIC DNA]</scope>
    <source>
        <strain evidence="12">DSM122</strain>
    </source>
</reference>
<sequence length="311" mass="34503">MVDLITDIAAQTNLLALNATIEAARAGDAGKGFAVVAGEVKQLAMQTARATDEIRRQIQDVQTATRDSVESMGSVGSVIREVDDISASIAAAVEEQGAATREIARSVEQTAQDTKAVTAAIEEVRRAAEDTDEGARDIQDASNRLSDQTATLRMKVTDFLRQVRGGPAETPEAEPATLLNWEDALAFGIPKVDEDHKHIMGLTNTLYQRMKRGEELQRLDEAFQDLEAYTRRHFVNEEEIMARADYPEMRAHCTAHERFITRLQALYADFRAGRPEAGVDLLAFLGKWWLDHIRGADKTLALYVRHQRRAA</sequence>
<dbReference type="SUPFAM" id="SSF47188">
    <property type="entry name" value="Hemerythrin-like"/>
    <property type="match status" value="1"/>
</dbReference>
<dbReference type="PROSITE" id="PS50192">
    <property type="entry name" value="T_SNARE"/>
    <property type="match status" value="1"/>
</dbReference>
<evidence type="ECO:0000313" key="11">
    <source>
        <dbReference type="EMBL" id="CCG09593.1"/>
    </source>
</evidence>
<dbReference type="GO" id="GO:0046872">
    <property type="term" value="F:metal ion binding"/>
    <property type="evidence" value="ECO:0007669"/>
    <property type="project" value="UniProtKB-KW"/>
</dbReference>
<evidence type="ECO:0000256" key="3">
    <source>
        <dbReference type="ARBA" id="ARBA00022519"/>
    </source>
</evidence>
<dbReference type="Proteomes" id="UP000033220">
    <property type="component" value="Chromosome DSM 122"/>
</dbReference>
<dbReference type="Gene3D" id="1.20.120.50">
    <property type="entry name" value="Hemerythrin-like"/>
    <property type="match status" value="1"/>
</dbReference>
<dbReference type="InterPro" id="IPR012827">
    <property type="entry name" value="Hemerythrin_metal-bd"/>
</dbReference>
<dbReference type="PROSITE" id="PS50111">
    <property type="entry name" value="CHEMOTAXIS_TRANSDUC_2"/>
    <property type="match status" value="1"/>
</dbReference>
<dbReference type="InterPro" id="IPR012312">
    <property type="entry name" value="Hemerythrin-like"/>
</dbReference>
<protein>
    <submittedName>
        <fullName evidence="11">Chemotaxis sensory transducer</fullName>
    </submittedName>
</protein>
<keyword evidence="3" id="KW-0472">Membrane</keyword>
<dbReference type="AlphaFoldDB" id="H6SQ74"/>
<dbReference type="InterPro" id="IPR000727">
    <property type="entry name" value="T_SNARE_dom"/>
</dbReference>
<keyword evidence="4" id="KW-0479">Metal-binding</keyword>
<keyword evidence="3" id="KW-0997">Cell inner membrane</keyword>
<evidence type="ECO:0000256" key="6">
    <source>
        <dbReference type="ARBA" id="ARBA00023224"/>
    </source>
</evidence>
<dbReference type="InterPro" id="IPR035938">
    <property type="entry name" value="Hemerythrin-like_sf"/>
</dbReference>
<dbReference type="Pfam" id="PF01814">
    <property type="entry name" value="Hemerythrin"/>
    <property type="match status" value="1"/>
</dbReference>
<comment type="subcellular location">
    <subcellularLocation>
        <location evidence="1">Cell inner membrane</location>
        <topology evidence="1">Multi-pass membrane protein</topology>
    </subcellularLocation>
</comment>
<dbReference type="InterPro" id="IPR004090">
    <property type="entry name" value="Chemotax_Me-accpt_rcpt"/>
</dbReference>
<keyword evidence="12" id="KW-1185">Reference proteome</keyword>
<evidence type="ECO:0000256" key="5">
    <source>
        <dbReference type="ARBA" id="ARBA00023004"/>
    </source>
</evidence>
<organism evidence="11 12">
    <name type="scientific">Pararhodospirillum photometricum DSM 122</name>
    <dbReference type="NCBI Taxonomy" id="1150469"/>
    <lineage>
        <taxon>Bacteria</taxon>
        <taxon>Pseudomonadati</taxon>
        <taxon>Pseudomonadota</taxon>
        <taxon>Alphaproteobacteria</taxon>
        <taxon>Rhodospirillales</taxon>
        <taxon>Rhodospirillaceae</taxon>
        <taxon>Pararhodospirillum</taxon>
    </lineage>
</organism>
<dbReference type="KEGG" id="rpm:RSPPHO_02967"/>
<evidence type="ECO:0000256" key="2">
    <source>
        <dbReference type="ARBA" id="ARBA00010587"/>
    </source>
</evidence>
<dbReference type="PROSITE" id="PS00550">
    <property type="entry name" value="HEMERYTHRINS"/>
    <property type="match status" value="1"/>
</dbReference>
<keyword evidence="5" id="KW-0408">Iron</keyword>
<evidence type="ECO:0000256" key="7">
    <source>
        <dbReference type="ARBA" id="ARBA00029447"/>
    </source>
</evidence>
<dbReference type="EMBL" id="HE663493">
    <property type="protein sequence ID" value="CCG09593.1"/>
    <property type="molecule type" value="Genomic_DNA"/>
</dbReference>
<gene>
    <name evidence="11" type="ORF">RSPPHO_02967</name>
</gene>
<dbReference type="NCBIfam" id="TIGR02481">
    <property type="entry name" value="hemeryth_dom"/>
    <property type="match status" value="1"/>
</dbReference>
<dbReference type="GO" id="GO:0005886">
    <property type="term" value="C:plasma membrane"/>
    <property type="evidence" value="ECO:0007669"/>
    <property type="project" value="UniProtKB-SubCell"/>
</dbReference>
<keyword evidence="6 8" id="KW-0807">Transducer</keyword>
<dbReference type="HOGENOM" id="CLU_893944_0_0_5"/>
<dbReference type="GO" id="GO:0004888">
    <property type="term" value="F:transmembrane signaling receptor activity"/>
    <property type="evidence" value="ECO:0007669"/>
    <property type="project" value="InterPro"/>
</dbReference>
<dbReference type="PRINTS" id="PR00260">
    <property type="entry name" value="CHEMTRNSDUCR"/>
</dbReference>
<dbReference type="STRING" id="1150469.RSPPHO_02967"/>
<evidence type="ECO:0000256" key="8">
    <source>
        <dbReference type="PROSITE-ProRule" id="PRU00284"/>
    </source>
</evidence>
<name>H6SQ74_PARPM</name>
<evidence type="ECO:0000313" key="12">
    <source>
        <dbReference type="Proteomes" id="UP000033220"/>
    </source>
</evidence>
<evidence type="ECO:0000259" key="9">
    <source>
        <dbReference type="PROSITE" id="PS50111"/>
    </source>
</evidence>
<dbReference type="InterPro" id="IPR004089">
    <property type="entry name" value="MCPsignal_dom"/>
</dbReference>
<keyword evidence="3" id="KW-1003">Cell membrane</keyword>
<dbReference type="Pfam" id="PF00015">
    <property type="entry name" value="MCPsignal"/>
    <property type="match status" value="1"/>
</dbReference>
<dbReference type="PATRIC" id="fig|1150469.3.peg.3344"/>
<evidence type="ECO:0000259" key="10">
    <source>
        <dbReference type="PROSITE" id="PS50192"/>
    </source>
</evidence>
<dbReference type="NCBIfam" id="NF033749">
    <property type="entry name" value="bact_hemeryth"/>
    <property type="match status" value="1"/>
</dbReference>
<dbReference type="PANTHER" id="PTHR32089:SF112">
    <property type="entry name" value="LYSOZYME-LIKE PROTEIN-RELATED"/>
    <property type="match status" value="1"/>
</dbReference>
<dbReference type="SMART" id="SM00283">
    <property type="entry name" value="MA"/>
    <property type="match status" value="1"/>
</dbReference>
<dbReference type="eggNOG" id="COG0840">
    <property type="taxonomic scope" value="Bacteria"/>
</dbReference>
<dbReference type="PANTHER" id="PTHR32089">
    <property type="entry name" value="METHYL-ACCEPTING CHEMOTAXIS PROTEIN MCPB"/>
    <property type="match status" value="1"/>
</dbReference>
<dbReference type="InterPro" id="IPR016131">
    <property type="entry name" value="Haemerythrin_Fe_BS"/>
</dbReference>
<feature type="domain" description="T-SNARE coiled-coil homology" evidence="10">
    <location>
        <begin position="62"/>
        <end position="124"/>
    </location>
</feature>
<evidence type="ECO:0000256" key="1">
    <source>
        <dbReference type="ARBA" id="ARBA00004429"/>
    </source>
</evidence>
<comment type="similarity">
    <text evidence="7">Belongs to the methyl-accepting chemotaxis (MCP) protein family.</text>
</comment>